<dbReference type="Proteomes" id="UP000622552">
    <property type="component" value="Unassembled WGS sequence"/>
</dbReference>
<feature type="region of interest" description="Disordered" evidence="1">
    <location>
        <begin position="89"/>
        <end position="109"/>
    </location>
</feature>
<evidence type="ECO:0000256" key="1">
    <source>
        <dbReference type="SAM" id="MobiDB-lite"/>
    </source>
</evidence>
<evidence type="ECO:0000313" key="3">
    <source>
        <dbReference type="EMBL" id="MBG6136146.1"/>
    </source>
</evidence>
<dbReference type="EMBL" id="JADOUF010000001">
    <property type="protein sequence ID" value="MBG6136146.1"/>
    <property type="molecule type" value="Genomic_DNA"/>
</dbReference>
<protein>
    <submittedName>
        <fullName evidence="3">Transposase</fullName>
    </submittedName>
</protein>
<dbReference type="Pfam" id="PF01609">
    <property type="entry name" value="DDE_Tnp_1"/>
    <property type="match status" value="1"/>
</dbReference>
<feature type="region of interest" description="Disordered" evidence="1">
    <location>
        <begin position="44"/>
        <end position="70"/>
    </location>
</feature>
<proteinExistence type="predicted"/>
<dbReference type="GO" id="GO:0006313">
    <property type="term" value="P:DNA transposition"/>
    <property type="evidence" value="ECO:0007669"/>
    <property type="project" value="InterPro"/>
</dbReference>
<dbReference type="InterPro" id="IPR002559">
    <property type="entry name" value="Transposase_11"/>
</dbReference>
<dbReference type="AlphaFoldDB" id="A0A8J7KK17"/>
<dbReference type="GO" id="GO:0004803">
    <property type="term" value="F:transposase activity"/>
    <property type="evidence" value="ECO:0007669"/>
    <property type="project" value="InterPro"/>
</dbReference>
<evidence type="ECO:0000313" key="4">
    <source>
        <dbReference type="Proteomes" id="UP000622552"/>
    </source>
</evidence>
<feature type="domain" description="Transposase IS4-like" evidence="2">
    <location>
        <begin position="15"/>
        <end position="89"/>
    </location>
</feature>
<dbReference type="GO" id="GO:0003677">
    <property type="term" value="F:DNA binding"/>
    <property type="evidence" value="ECO:0007669"/>
    <property type="project" value="InterPro"/>
</dbReference>
<accession>A0A8J7KK17</accession>
<sequence>MPVLAAIRVPRRRGRPRTTPDRVLADKAYASKANRDYLRRRGVRATIPDKADQALNRKNKGPKGGRPPTFDKAAYRVRHAVECGINRLKEAGPWPPGTTSWLSAMRPRS</sequence>
<organism evidence="3 4">
    <name type="scientific">Longispora fulva</name>
    <dbReference type="NCBI Taxonomy" id="619741"/>
    <lineage>
        <taxon>Bacteria</taxon>
        <taxon>Bacillati</taxon>
        <taxon>Actinomycetota</taxon>
        <taxon>Actinomycetes</taxon>
        <taxon>Micromonosporales</taxon>
        <taxon>Micromonosporaceae</taxon>
        <taxon>Longispora</taxon>
    </lineage>
</organism>
<name>A0A8J7KK17_9ACTN</name>
<comment type="caution">
    <text evidence="3">The sequence shown here is derived from an EMBL/GenBank/DDBJ whole genome shotgun (WGS) entry which is preliminary data.</text>
</comment>
<reference evidence="3" key="1">
    <citation type="submission" date="2020-11" db="EMBL/GenBank/DDBJ databases">
        <title>Sequencing the genomes of 1000 actinobacteria strains.</title>
        <authorList>
            <person name="Klenk H.-P."/>
        </authorList>
    </citation>
    <scope>NUCLEOTIDE SEQUENCE</scope>
    <source>
        <strain evidence="3">DSM 45356</strain>
    </source>
</reference>
<evidence type="ECO:0000259" key="2">
    <source>
        <dbReference type="Pfam" id="PF01609"/>
    </source>
</evidence>
<keyword evidence="4" id="KW-1185">Reference proteome</keyword>
<gene>
    <name evidence="3" type="ORF">IW245_002340</name>
</gene>